<evidence type="ECO:0000256" key="1">
    <source>
        <dbReference type="ARBA" id="ARBA00022553"/>
    </source>
</evidence>
<dbReference type="GO" id="GO:0000160">
    <property type="term" value="P:phosphorelay signal transduction system"/>
    <property type="evidence" value="ECO:0007669"/>
    <property type="project" value="InterPro"/>
</dbReference>
<organism evidence="6 7">
    <name type="scientific">Methylorubrum populi</name>
    <dbReference type="NCBI Taxonomy" id="223967"/>
    <lineage>
        <taxon>Bacteria</taxon>
        <taxon>Pseudomonadati</taxon>
        <taxon>Pseudomonadota</taxon>
        <taxon>Alphaproteobacteria</taxon>
        <taxon>Hyphomicrobiales</taxon>
        <taxon>Methylobacteriaceae</taxon>
        <taxon>Methylorubrum</taxon>
    </lineage>
</organism>
<evidence type="ECO:0000313" key="7">
    <source>
        <dbReference type="Proteomes" id="UP000742631"/>
    </source>
</evidence>
<dbReference type="Proteomes" id="UP000742631">
    <property type="component" value="Unassembled WGS sequence"/>
</dbReference>
<dbReference type="Pfam" id="PF00072">
    <property type="entry name" value="Response_reg"/>
    <property type="match status" value="1"/>
</dbReference>
<reference evidence="6" key="1">
    <citation type="journal article" date="2021" name="PeerJ">
        <title>Extensive microbial diversity within the chicken gut microbiome revealed by metagenomics and culture.</title>
        <authorList>
            <person name="Gilroy R."/>
            <person name="Ravi A."/>
            <person name="Getino M."/>
            <person name="Pursley I."/>
            <person name="Horton D.L."/>
            <person name="Alikhan N.F."/>
            <person name="Baker D."/>
            <person name="Gharbi K."/>
            <person name="Hall N."/>
            <person name="Watson M."/>
            <person name="Adriaenssens E.M."/>
            <person name="Foster-Nyarko E."/>
            <person name="Jarju S."/>
            <person name="Secka A."/>
            <person name="Antonio M."/>
            <person name="Oren A."/>
            <person name="Chaudhuri R.R."/>
            <person name="La Ragione R."/>
            <person name="Hildebrand F."/>
            <person name="Pallen M.J."/>
        </authorList>
    </citation>
    <scope>NUCLEOTIDE SEQUENCE</scope>
    <source>
        <strain evidence="6">316</strain>
    </source>
</reference>
<feature type="domain" description="Response regulatory" evidence="5">
    <location>
        <begin position="15"/>
        <end position="129"/>
    </location>
</feature>
<feature type="modified residue" description="4-aspartylphosphate" evidence="4">
    <location>
        <position position="66"/>
    </location>
</feature>
<dbReference type="SUPFAM" id="SSF52172">
    <property type="entry name" value="CheY-like"/>
    <property type="match status" value="1"/>
</dbReference>
<evidence type="ECO:0000313" key="6">
    <source>
        <dbReference type="EMBL" id="HJE25039.1"/>
    </source>
</evidence>
<dbReference type="Gene3D" id="3.40.50.2300">
    <property type="match status" value="1"/>
</dbReference>
<dbReference type="PROSITE" id="PS50110">
    <property type="entry name" value="RESPONSE_REGULATORY"/>
    <property type="match status" value="1"/>
</dbReference>
<evidence type="ECO:0000259" key="5">
    <source>
        <dbReference type="PROSITE" id="PS50110"/>
    </source>
</evidence>
<reference evidence="6" key="2">
    <citation type="submission" date="2021-09" db="EMBL/GenBank/DDBJ databases">
        <authorList>
            <person name="Gilroy R."/>
        </authorList>
    </citation>
    <scope>NUCLEOTIDE SEQUENCE</scope>
    <source>
        <strain evidence="6">316</strain>
    </source>
</reference>
<dbReference type="InterPro" id="IPR050595">
    <property type="entry name" value="Bact_response_regulator"/>
</dbReference>
<dbReference type="PANTHER" id="PTHR44591">
    <property type="entry name" value="STRESS RESPONSE REGULATOR PROTEIN 1"/>
    <property type="match status" value="1"/>
</dbReference>
<accession>A0A921E4D4</accession>
<dbReference type="InterPro" id="IPR001789">
    <property type="entry name" value="Sig_transdc_resp-reg_receiver"/>
</dbReference>
<keyword evidence="2" id="KW-0805">Transcription regulation</keyword>
<dbReference type="AlphaFoldDB" id="A0A921E4D4"/>
<dbReference type="SMART" id="SM00448">
    <property type="entry name" value="REC"/>
    <property type="match status" value="1"/>
</dbReference>
<dbReference type="PANTHER" id="PTHR44591:SF3">
    <property type="entry name" value="RESPONSE REGULATORY DOMAIN-CONTAINING PROTEIN"/>
    <property type="match status" value="1"/>
</dbReference>
<dbReference type="EMBL" id="DYYG01000045">
    <property type="protein sequence ID" value="HJE25039.1"/>
    <property type="molecule type" value="Genomic_DNA"/>
</dbReference>
<evidence type="ECO:0000256" key="4">
    <source>
        <dbReference type="PROSITE-ProRule" id="PRU00169"/>
    </source>
</evidence>
<keyword evidence="1 4" id="KW-0597">Phosphoprotein</keyword>
<comment type="caution">
    <text evidence="6">The sequence shown here is derived from an EMBL/GenBank/DDBJ whole genome shotgun (WGS) entry which is preliminary data.</text>
</comment>
<gene>
    <name evidence="6" type="ORF">K8W01_15385</name>
</gene>
<evidence type="ECO:0000256" key="3">
    <source>
        <dbReference type="ARBA" id="ARBA00023163"/>
    </source>
</evidence>
<sequence length="129" mass="13829">MSRPLDTADSPIPSHVLVVEDESFVRMVAVDMLEDAGLPVVEAPDADAALRLLEGQAQAFGILFTDIDMPGSMDGLTLAARVQARWPHIRLVVTSGRRRPSPHDLPGPGRFLPKPYGRSDLLGALGHAA</sequence>
<dbReference type="InterPro" id="IPR011006">
    <property type="entry name" value="CheY-like_superfamily"/>
</dbReference>
<evidence type="ECO:0000256" key="2">
    <source>
        <dbReference type="ARBA" id="ARBA00023015"/>
    </source>
</evidence>
<keyword evidence="3" id="KW-0804">Transcription</keyword>
<protein>
    <submittedName>
        <fullName evidence="6">Response regulator</fullName>
    </submittedName>
</protein>
<name>A0A921E4D4_9HYPH</name>
<proteinExistence type="predicted"/>